<dbReference type="Gene3D" id="3.40.50.2000">
    <property type="entry name" value="Glycogen Phosphorylase B"/>
    <property type="match status" value="2"/>
</dbReference>
<feature type="compositionally biased region" description="Basic residues" evidence="3">
    <location>
        <begin position="49"/>
        <end position="60"/>
    </location>
</feature>
<dbReference type="PANTHER" id="PTHR45947:SF3">
    <property type="entry name" value="SULFOQUINOVOSYL TRANSFERASE SQD2"/>
    <property type="match status" value="1"/>
</dbReference>
<evidence type="ECO:0000256" key="2">
    <source>
        <dbReference type="ARBA" id="ARBA00022679"/>
    </source>
</evidence>
<accession>A0ABX7PK94</accession>
<sequence length="531" mass="57445">MRLQGLPRRPRPRDRARPRHGRLLLRRRAPRPPAGGGGADRGDPGQLGRRARLHLRPRAPRRGCLRRAGADRVVDARPADVGPRQGGGQHHAVPHAAPRCRCPAGRRRGPRAGLDHPAEPPVTAGTLAGRRLVVVNWRDLDHRQAGGAEIYAWQFARALREAGADVRFLTARDAGQSAAEEREGIVVVRGGSRSGFIPFALGWLLRHRDEVDAVIDPSCGLPSFSPLVLRRSTPVLLVVHHVHQAQFTAHLPAPAAALARWLERVLMRRVYRRRTVAAVSASTAAEMREQLGWTGDIRILANGADLPSYDAGRAVAKDADRIAVLGRLVTHKRVDLALEAVARAQRSAELAGRELHVDVVGQGPDRERLEARAAELGIADRVTFHGYLSEAGKHAVLARASVHVCASDAEGWGQAVIDAAARGVPTVARDVPGLRDSILPGESGWLVPDDADHRVVVDRLAAALGDALVTTPDPSTRVRRAAACLAWAARFDWSRMRADARDLTTEMITEMLTGGATSSGLHHPRDARVAV</sequence>
<dbReference type="CDD" id="cd03801">
    <property type="entry name" value="GT4_PimA-like"/>
    <property type="match status" value="1"/>
</dbReference>
<evidence type="ECO:0000313" key="6">
    <source>
        <dbReference type="EMBL" id="QSR26167.1"/>
    </source>
</evidence>
<dbReference type="Pfam" id="PF00534">
    <property type="entry name" value="Glycos_transf_1"/>
    <property type="match status" value="1"/>
</dbReference>
<feature type="domain" description="Glycosyl transferase family 1" evidence="4">
    <location>
        <begin position="316"/>
        <end position="466"/>
    </location>
</feature>
<keyword evidence="7" id="KW-1185">Reference proteome</keyword>
<feature type="region of interest" description="Disordered" evidence="3">
    <location>
        <begin position="77"/>
        <end position="101"/>
    </location>
</feature>
<keyword evidence="2 6" id="KW-0808">Transferase</keyword>
<dbReference type="InterPro" id="IPR028098">
    <property type="entry name" value="Glyco_trans_4-like_N"/>
</dbReference>
<evidence type="ECO:0000259" key="5">
    <source>
        <dbReference type="Pfam" id="PF13439"/>
    </source>
</evidence>
<protein>
    <submittedName>
        <fullName evidence="6">Glycosyl transferase</fullName>
    </submittedName>
</protein>
<evidence type="ECO:0000256" key="1">
    <source>
        <dbReference type="ARBA" id="ARBA00022676"/>
    </source>
</evidence>
<keyword evidence="1" id="KW-0328">Glycosyltransferase</keyword>
<evidence type="ECO:0000256" key="3">
    <source>
        <dbReference type="SAM" id="MobiDB-lite"/>
    </source>
</evidence>
<evidence type="ECO:0000313" key="7">
    <source>
        <dbReference type="Proteomes" id="UP000662818"/>
    </source>
</evidence>
<dbReference type="InterPro" id="IPR050194">
    <property type="entry name" value="Glycosyltransferase_grp1"/>
</dbReference>
<dbReference type="Proteomes" id="UP000662818">
    <property type="component" value="Chromosome"/>
</dbReference>
<dbReference type="InterPro" id="IPR001296">
    <property type="entry name" value="Glyco_trans_1"/>
</dbReference>
<dbReference type="Pfam" id="PF13439">
    <property type="entry name" value="Glyco_transf_4"/>
    <property type="match status" value="1"/>
</dbReference>
<reference evidence="6 7" key="1">
    <citation type="submission" date="2017-06" db="EMBL/GenBank/DDBJ databases">
        <title>Complete Genome Sequence of the Soil Carbazole-Degrading Bacterium Nocardioides aromaticivorans IC177.</title>
        <authorList>
            <person name="Vejarano F."/>
            <person name="Suzuki-Minakuchi C."/>
            <person name="Ohtsubo Y."/>
            <person name="Tsuda M."/>
            <person name="Okada K."/>
            <person name="Nojiri H."/>
        </authorList>
    </citation>
    <scope>NUCLEOTIDE SEQUENCE [LARGE SCALE GENOMIC DNA]</scope>
    <source>
        <strain evidence="6 7">IC177</strain>
    </source>
</reference>
<feature type="compositionally biased region" description="Basic residues" evidence="3">
    <location>
        <begin position="8"/>
        <end position="30"/>
    </location>
</feature>
<dbReference type="PANTHER" id="PTHR45947">
    <property type="entry name" value="SULFOQUINOVOSYL TRANSFERASE SQD2"/>
    <property type="match status" value="1"/>
</dbReference>
<feature type="region of interest" description="Disordered" evidence="3">
    <location>
        <begin position="1"/>
        <end position="60"/>
    </location>
</feature>
<dbReference type="EMBL" id="CP022295">
    <property type="protein sequence ID" value="QSR26167.1"/>
    <property type="molecule type" value="Genomic_DNA"/>
</dbReference>
<dbReference type="GO" id="GO:0016740">
    <property type="term" value="F:transferase activity"/>
    <property type="evidence" value="ECO:0007669"/>
    <property type="project" value="UniProtKB-KW"/>
</dbReference>
<proteinExistence type="predicted"/>
<feature type="domain" description="Glycosyltransferase subfamily 4-like N-terminal" evidence="5">
    <location>
        <begin position="146"/>
        <end position="306"/>
    </location>
</feature>
<evidence type="ECO:0000259" key="4">
    <source>
        <dbReference type="Pfam" id="PF00534"/>
    </source>
</evidence>
<name>A0ABX7PK94_9ACTN</name>
<gene>
    <name evidence="6" type="ORF">CFH99_11065</name>
</gene>
<dbReference type="SUPFAM" id="SSF53756">
    <property type="entry name" value="UDP-Glycosyltransferase/glycogen phosphorylase"/>
    <property type="match status" value="1"/>
</dbReference>
<organism evidence="6 7">
    <name type="scientific">Nocardioides aromaticivorans</name>
    <dbReference type="NCBI Taxonomy" id="200618"/>
    <lineage>
        <taxon>Bacteria</taxon>
        <taxon>Bacillati</taxon>
        <taxon>Actinomycetota</taxon>
        <taxon>Actinomycetes</taxon>
        <taxon>Propionibacteriales</taxon>
        <taxon>Nocardioidaceae</taxon>
        <taxon>Nocardioides</taxon>
    </lineage>
</organism>